<dbReference type="AlphaFoldDB" id="A0A484HN21"/>
<dbReference type="EMBL" id="CAACVI010000045">
    <property type="protein sequence ID" value="VEN74956.1"/>
    <property type="molecule type" value="Genomic_DNA"/>
</dbReference>
<protein>
    <recommendedName>
        <fullName evidence="1">CHAT domain-containing protein</fullName>
    </recommendedName>
</protein>
<sequence>MNDWMIQMPANGVFCFFPRGVVDYSEGVYGLVRAFRTAGARSILMTLSPVLDESAKDFMVKFHDTWLSSTPQMTPGEAMRRTRLHFIRHKDIKYRDPEFWSPYVMVGR</sequence>
<organism evidence="2">
    <name type="scientific">uncultured Desulfobacteraceae bacterium</name>
    <dbReference type="NCBI Taxonomy" id="218296"/>
    <lineage>
        <taxon>Bacteria</taxon>
        <taxon>Pseudomonadati</taxon>
        <taxon>Thermodesulfobacteriota</taxon>
        <taxon>Desulfobacteria</taxon>
        <taxon>Desulfobacterales</taxon>
        <taxon>Desulfobacteraceae</taxon>
        <taxon>environmental samples</taxon>
    </lineage>
</organism>
<name>A0A484HN21_9BACT</name>
<proteinExistence type="predicted"/>
<dbReference type="Pfam" id="PF12770">
    <property type="entry name" value="CHAT"/>
    <property type="match status" value="1"/>
</dbReference>
<gene>
    <name evidence="2" type="ORF">EPICR_50237</name>
</gene>
<feature type="domain" description="CHAT" evidence="1">
    <location>
        <begin position="20"/>
        <end position="108"/>
    </location>
</feature>
<accession>A0A484HN21</accession>
<reference evidence="2" key="1">
    <citation type="submission" date="2019-01" db="EMBL/GenBank/DDBJ databases">
        <authorList>
            <consortium name="Genoscope - CEA"/>
            <person name="William W."/>
        </authorList>
    </citation>
    <scope>NUCLEOTIDE SEQUENCE</scope>
    <source>
        <strain evidence="2">CR-1</strain>
    </source>
</reference>
<evidence type="ECO:0000259" key="1">
    <source>
        <dbReference type="Pfam" id="PF12770"/>
    </source>
</evidence>
<dbReference type="InterPro" id="IPR024983">
    <property type="entry name" value="CHAT_dom"/>
</dbReference>
<evidence type="ECO:0000313" key="2">
    <source>
        <dbReference type="EMBL" id="VEN74956.1"/>
    </source>
</evidence>